<dbReference type="Proteomes" id="UP000886501">
    <property type="component" value="Unassembled WGS sequence"/>
</dbReference>
<comment type="caution">
    <text evidence="1">The sequence shown here is derived from an EMBL/GenBank/DDBJ whole genome shotgun (WGS) entry which is preliminary data.</text>
</comment>
<name>A0ACB6ZX93_THEGA</name>
<keyword evidence="2" id="KW-1185">Reference proteome</keyword>
<gene>
    <name evidence="1" type="ORF">BDM02DRAFT_3182442</name>
</gene>
<dbReference type="EMBL" id="MU117962">
    <property type="protein sequence ID" value="KAF9654030.1"/>
    <property type="molecule type" value="Genomic_DNA"/>
</dbReference>
<reference evidence="1" key="2">
    <citation type="journal article" date="2020" name="Nat. Commun.">
        <title>Large-scale genome sequencing of mycorrhizal fungi provides insights into the early evolution of symbiotic traits.</title>
        <authorList>
            <person name="Miyauchi S."/>
            <person name="Kiss E."/>
            <person name="Kuo A."/>
            <person name="Drula E."/>
            <person name="Kohler A."/>
            <person name="Sanchez-Garcia M."/>
            <person name="Morin E."/>
            <person name="Andreopoulos B."/>
            <person name="Barry K.W."/>
            <person name="Bonito G."/>
            <person name="Buee M."/>
            <person name="Carver A."/>
            <person name="Chen C."/>
            <person name="Cichocki N."/>
            <person name="Clum A."/>
            <person name="Culley D."/>
            <person name="Crous P.W."/>
            <person name="Fauchery L."/>
            <person name="Girlanda M."/>
            <person name="Hayes R.D."/>
            <person name="Keri Z."/>
            <person name="LaButti K."/>
            <person name="Lipzen A."/>
            <person name="Lombard V."/>
            <person name="Magnuson J."/>
            <person name="Maillard F."/>
            <person name="Murat C."/>
            <person name="Nolan M."/>
            <person name="Ohm R.A."/>
            <person name="Pangilinan J."/>
            <person name="Pereira M.F."/>
            <person name="Perotto S."/>
            <person name="Peter M."/>
            <person name="Pfister S."/>
            <person name="Riley R."/>
            <person name="Sitrit Y."/>
            <person name="Stielow J.B."/>
            <person name="Szollosi G."/>
            <person name="Zifcakova L."/>
            <person name="Stursova M."/>
            <person name="Spatafora J.W."/>
            <person name="Tedersoo L."/>
            <person name="Vaario L.M."/>
            <person name="Yamada A."/>
            <person name="Yan M."/>
            <person name="Wang P."/>
            <person name="Xu J."/>
            <person name="Bruns T."/>
            <person name="Baldrian P."/>
            <person name="Vilgalys R."/>
            <person name="Dunand C."/>
            <person name="Henrissat B."/>
            <person name="Grigoriev I.V."/>
            <person name="Hibbett D."/>
            <person name="Nagy L.G."/>
            <person name="Martin F.M."/>
        </authorList>
    </citation>
    <scope>NUCLEOTIDE SEQUENCE</scope>
    <source>
        <strain evidence="1">P2</strain>
    </source>
</reference>
<organism evidence="1 2">
    <name type="scientific">Thelephora ganbajun</name>
    <name type="common">Ganba fungus</name>
    <dbReference type="NCBI Taxonomy" id="370292"/>
    <lineage>
        <taxon>Eukaryota</taxon>
        <taxon>Fungi</taxon>
        <taxon>Dikarya</taxon>
        <taxon>Basidiomycota</taxon>
        <taxon>Agaricomycotina</taxon>
        <taxon>Agaricomycetes</taxon>
        <taxon>Thelephorales</taxon>
        <taxon>Thelephoraceae</taxon>
        <taxon>Thelephora</taxon>
    </lineage>
</organism>
<reference evidence="1" key="1">
    <citation type="submission" date="2019-10" db="EMBL/GenBank/DDBJ databases">
        <authorList>
            <consortium name="DOE Joint Genome Institute"/>
            <person name="Kuo A."/>
            <person name="Miyauchi S."/>
            <person name="Kiss E."/>
            <person name="Drula E."/>
            <person name="Kohler A."/>
            <person name="Sanchez-Garcia M."/>
            <person name="Andreopoulos B."/>
            <person name="Barry K.W."/>
            <person name="Bonito G."/>
            <person name="Buee M."/>
            <person name="Carver A."/>
            <person name="Chen C."/>
            <person name="Cichocki N."/>
            <person name="Clum A."/>
            <person name="Culley D."/>
            <person name="Crous P.W."/>
            <person name="Fauchery L."/>
            <person name="Girlanda M."/>
            <person name="Hayes R."/>
            <person name="Keri Z."/>
            <person name="Labutti K."/>
            <person name="Lipzen A."/>
            <person name="Lombard V."/>
            <person name="Magnuson J."/>
            <person name="Maillard F."/>
            <person name="Morin E."/>
            <person name="Murat C."/>
            <person name="Nolan M."/>
            <person name="Ohm R."/>
            <person name="Pangilinan J."/>
            <person name="Pereira M."/>
            <person name="Perotto S."/>
            <person name="Peter M."/>
            <person name="Riley R."/>
            <person name="Sitrit Y."/>
            <person name="Stielow B."/>
            <person name="Szollosi G."/>
            <person name="Zifcakova L."/>
            <person name="Stursova M."/>
            <person name="Spatafora J.W."/>
            <person name="Tedersoo L."/>
            <person name="Vaario L.-M."/>
            <person name="Yamada A."/>
            <person name="Yan M."/>
            <person name="Wang P."/>
            <person name="Xu J."/>
            <person name="Bruns T."/>
            <person name="Baldrian P."/>
            <person name="Vilgalys R."/>
            <person name="Henrissat B."/>
            <person name="Grigoriev I.V."/>
            <person name="Hibbett D."/>
            <person name="Nagy L.G."/>
            <person name="Martin F.M."/>
        </authorList>
    </citation>
    <scope>NUCLEOTIDE SEQUENCE</scope>
    <source>
        <strain evidence="1">P2</strain>
    </source>
</reference>
<evidence type="ECO:0000313" key="1">
    <source>
        <dbReference type="EMBL" id="KAF9654030.1"/>
    </source>
</evidence>
<protein>
    <submittedName>
        <fullName evidence="1">Uncharacterized protein</fullName>
    </submittedName>
</protein>
<accession>A0ACB6ZX93</accession>
<sequence length="655" mass="71686">MPGSVHTPTSTLAFELWDSADMFLRDKEKFQPVLEIVVTNDVLCLQGSGTEVEPALLSGNVVLYLPEDTDIKDVTLHFRGKAKLPPSNDSLSLSSSGSTHLICEHDWTFLEGKKTRSHTLKAGRHSFPFQLHVGGCLPCSISTQMFGGANISYKLRAIIHRPGLIQNLHALLPITIIRSFAPDSLEYQQSSEIESTWPGKLMYSILLPHKAWAAGDTLTALAKFVPISKGVKVLSITSTISETVGLSFKTVYRTTTSERTRPVAIAKHEIIGGKSVYISKCHYKSRVPLLHHRGDAEVQLSPSFQYPGQESPAESSTRVGSGVGGGAERDNEQNNDLVVHLDISLPSFLTPTHTMEPITVAHRIRWNILIANLNGHTSELRCSLNIHVLDNHVLSEARAASAPTRRILFGIYDGPEEDVQLPSYNAHIRDRVPAIDQYYFVPSGTRTPSSGLQSPLMQAQSDMQLPQIPADAPLDWITSALSRHKLSGSRGRNEDWGASSSRFPSRLPSRASSSERSSRNSVQASPAHSHESRNIFRKPFSAIASSFSYSHRNHSHQSIPALSQPHTPDITEVSARRGRSEPNTNRNSLVSSPPTLSSSMPNYFNKVPDYETASRGFAGGGVPPLTSMKGLPTYEEANTQSLIPELTTPPSPNGL</sequence>
<proteinExistence type="predicted"/>
<evidence type="ECO:0000313" key="2">
    <source>
        <dbReference type="Proteomes" id="UP000886501"/>
    </source>
</evidence>